<dbReference type="InterPro" id="IPR029479">
    <property type="entry name" value="Nitroreductase"/>
</dbReference>
<dbReference type="Gene3D" id="3.30.70.20">
    <property type="match status" value="1"/>
</dbReference>
<evidence type="ECO:0000256" key="3">
    <source>
        <dbReference type="ARBA" id="ARBA00023002"/>
    </source>
</evidence>
<dbReference type="PANTHER" id="PTHR43673">
    <property type="entry name" value="NAD(P)H NITROREDUCTASE YDGI-RELATED"/>
    <property type="match status" value="1"/>
</dbReference>
<accession>K6GQ88</accession>
<dbReference type="SUPFAM" id="SSF54862">
    <property type="entry name" value="4Fe-4S ferredoxins"/>
    <property type="match status" value="1"/>
</dbReference>
<dbReference type="Proteomes" id="UP000006272">
    <property type="component" value="Unassembled WGS sequence"/>
</dbReference>
<evidence type="ECO:0000256" key="4">
    <source>
        <dbReference type="ARBA" id="ARBA00023004"/>
    </source>
</evidence>
<dbReference type="GO" id="GO:0051536">
    <property type="term" value="F:iron-sulfur cluster binding"/>
    <property type="evidence" value="ECO:0007669"/>
    <property type="project" value="UniProtKB-KW"/>
</dbReference>
<dbReference type="GO" id="GO:0016491">
    <property type="term" value="F:oxidoreductase activity"/>
    <property type="evidence" value="ECO:0007669"/>
    <property type="project" value="UniProtKB-KW"/>
</dbReference>
<keyword evidence="4" id="KW-0408">Iron</keyword>
<dbReference type="PANTHER" id="PTHR43673:SF10">
    <property type="entry name" value="NADH DEHYDROGENASE_NAD(P)H NITROREDUCTASE XCC3605-RELATED"/>
    <property type="match status" value="1"/>
</dbReference>
<dbReference type="InterPro" id="IPR000415">
    <property type="entry name" value="Nitroreductase-like"/>
</dbReference>
<evidence type="ECO:0000259" key="6">
    <source>
        <dbReference type="PROSITE" id="PS51379"/>
    </source>
</evidence>
<dbReference type="SUPFAM" id="SSF55469">
    <property type="entry name" value="FMN-dependent nitroreductase-like"/>
    <property type="match status" value="1"/>
</dbReference>
<evidence type="ECO:0000313" key="8">
    <source>
        <dbReference type="Proteomes" id="UP000006272"/>
    </source>
</evidence>
<keyword evidence="5" id="KW-0411">Iron-sulfur</keyword>
<dbReference type="Pfam" id="PF00881">
    <property type="entry name" value="Nitroreductase"/>
    <property type="match status" value="1"/>
</dbReference>
<dbReference type="PROSITE" id="PS00198">
    <property type="entry name" value="4FE4S_FER_1"/>
    <property type="match status" value="1"/>
</dbReference>
<dbReference type="InterPro" id="IPR017900">
    <property type="entry name" value="4Fe4S_Fe_S_CS"/>
</dbReference>
<sequence length="264" mass="28273">MATITIDRTACKRDGFCVATCPFVVLTTDADGYPIASPESEKHCINCGHCVAVCPTAALQHANLPPSDFLPAQPGQATPGALDALIRNRRSIRKFKRTPLTQATLDDIFQVARYAPTAKNMNHIAWHVTRTYEATRHLAGLTADWISQVGYLPIAVEAFNAGGDLVLHGAPHVAYCVSPMNDLMPWTDGAIAATMVDLIATARGIGTCWAGIFMKAAGAHAPLQQALRLPEGTGVVGALMLGLPAERFRRTPPHIGQADVTWID</sequence>
<name>K6GQ88_9BACT</name>
<gene>
    <name evidence="7" type="ORF">B193_2212</name>
</gene>
<dbReference type="AlphaFoldDB" id="K6GQ88"/>
<protein>
    <submittedName>
        <fullName evidence="7">Nitroreductase</fullName>
    </submittedName>
</protein>
<dbReference type="InterPro" id="IPR017896">
    <property type="entry name" value="4Fe4S_Fe-S-bd"/>
</dbReference>
<proteinExistence type="inferred from homology"/>
<dbReference type="PATRIC" id="fig|1206767.3.peg.2155"/>
<feature type="domain" description="4Fe-4S ferredoxin-type" evidence="6">
    <location>
        <begin position="2"/>
        <end position="31"/>
    </location>
</feature>
<dbReference type="Pfam" id="PF13187">
    <property type="entry name" value="Fer4_9"/>
    <property type="match status" value="1"/>
</dbReference>
<evidence type="ECO:0000313" key="7">
    <source>
        <dbReference type="EMBL" id="EKO39085.1"/>
    </source>
</evidence>
<keyword evidence="2" id="KW-0479">Metal-binding</keyword>
<evidence type="ECO:0000256" key="2">
    <source>
        <dbReference type="ARBA" id="ARBA00022723"/>
    </source>
</evidence>
<evidence type="ECO:0000256" key="1">
    <source>
        <dbReference type="ARBA" id="ARBA00007118"/>
    </source>
</evidence>
<dbReference type="GO" id="GO:0046872">
    <property type="term" value="F:metal ion binding"/>
    <property type="evidence" value="ECO:0007669"/>
    <property type="project" value="UniProtKB-KW"/>
</dbReference>
<comment type="similarity">
    <text evidence="1">Belongs to the nitroreductase family.</text>
</comment>
<dbReference type="EMBL" id="ALAO01000175">
    <property type="protein sequence ID" value="EKO39085.1"/>
    <property type="molecule type" value="Genomic_DNA"/>
</dbReference>
<reference evidence="7 8" key="1">
    <citation type="submission" date="2012-07" db="EMBL/GenBank/DDBJ databases">
        <title>Draft genome sequence of Desulfovibrio magneticus str. Maddingley MBC34 obtained from a metagenomic sequence of a methanogenic enrichment isolated from coal-seam formation water in Victoria, Australia.</title>
        <authorList>
            <person name="Greenfield P."/>
            <person name="Hendry P."/>
            <person name="Li D."/>
            <person name="Rosewarne C.P."/>
            <person name="Tran-Dinh N."/>
            <person name="Elbourne L.D.H."/>
            <person name="Paulsen I.T."/>
            <person name="Midgley D.J."/>
        </authorList>
    </citation>
    <scope>NUCLEOTIDE SEQUENCE [LARGE SCALE GENOMIC DNA]</scope>
    <source>
        <strain evidence="8">Maddingley MBC34</strain>
    </source>
</reference>
<dbReference type="CDD" id="cd02143">
    <property type="entry name" value="nitroreductase_FeS-like"/>
    <property type="match status" value="1"/>
</dbReference>
<comment type="caution">
    <text evidence="7">The sequence shown here is derived from an EMBL/GenBank/DDBJ whole genome shotgun (WGS) entry which is preliminary data.</text>
</comment>
<evidence type="ECO:0000256" key="5">
    <source>
        <dbReference type="ARBA" id="ARBA00023014"/>
    </source>
</evidence>
<keyword evidence="3" id="KW-0560">Oxidoreductase</keyword>
<dbReference type="Gene3D" id="3.40.109.10">
    <property type="entry name" value="NADH Oxidase"/>
    <property type="match status" value="1"/>
</dbReference>
<feature type="domain" description="4Fe-4S ferredoxin-type" evidence="6">
    <location>
        <begin position="34"/>
        <end position="64"/>
    </location>
</feature>
<dbReference type="PROSITE" id="PS51379">
    <property type="entry name" value="4FE4S_FER_2"/>
    <property type="match status" value="2"/>
</dbReference>
<organism evidence="7 8">
    <name type="scientific">Solidesulfovibrio magneticus str. Maddingley MBC34</name>
    <dbReference type="NCBI Taxonomy" id="1206767"/>
    <lineage>
        <taxon>Bacteria</taxon>
        <taxon>Pseudomonadati</taxon>
        <taxon>Thermodesulfobacteriota</taxon>
        <taxon>Desulfovibrionia</taxon>
        <taxon>Desulfovibrionales</taxon>
        <taxon>Desulfovibrionaceae</taxon>
        <taxon>Solidesulfovibrio</taxon>
    </lineage>
</organism>